<keyword evidence="2" id="KW-1185">Reference proteome</keyword>
<dbReference type="Gramene" id="mRNA:HanXRQr2_Chr11g0471421">
    <property type="protein sequence ID" value="mRNA:HanXRQr2_Chr11g0471421"/>
    <property type="gene ID" value="HanXRQr2_Chr11g0471421"/>
</dbReference>
<dbReference type="EMBL" id="MNCJ02000326">
    <property type="protein sequence ID" value="KAF5780395.1"/>
    <property type="molecule type" value="Genomic_DNA"/>
</dbReference>
<comment type="caution">
    <text evidence="1">The sequence shown here is derived from an EMBL/GenBank/DDBJ whole genome shotgun (WGS) entry which is preliminary data.</text>
</comment>
<evidence type="ECO:0000313" key="2">
    <source>
        <dbReference type="Proteomes" id="UP000215914"/>
    </source>
</evidence>
<dbReference type="AlphaFoldDB" id="A0A9K3MYJ6"/>
<protein>
    <submittedName>
        <fullName evidence="1">Uncharacterized protein</fullName>
    </submittedName>
</protein>
<reference evidence="1" key="2">
    <citation type="submission" date="2020-06" db="EMBL/GenBank/DDBJ databases">
        <title>Helianthus annuus Genome sequencing and assembly Release 2.</title>
        <authorList>
            <person name="Gouzy J."/>
            <person name="Langlade N."/>
            <person name="Munos S."/>
        </authorList>
    </citation>
    <scope>NUCLEOTIDE SEQUENCE</scope>
    <source>
        <tissue evidence="1">Leaves</tissue>
    </source>
</reference>
<accession>A0A9K3MYJ6</accession>
<name>A0A9K3MYJ6_HELAN</name>
<organism evidence="1 2">
    <name type="scientific">Helianthus annuus</name>
    <name type="common">Common sunflower</name>
    <dbReference type="NCBI Taxonomy" id="4232"/>
    <lineage>
        <taxon>Eukaryota</taxon>
        <taxon>Viridiplantae</taxon>
        <taxon>Streptophyta</taxon>
        <taxon>Embryophyta</taxon>
        <taxon>Tracheophyta</taxon>
        <taxon>Spermatophyta</taxon>
        <taxon>Magnoliopsida</taxon>
        <taxon>eudicotyledons</taxon>
        <taxon>Gunneridae</taxon>
        <taxon>Pentapetalae</taxon>
        <taxon>asterids</taxon>
        <taxon>campanulids</taxon>
        <taxon>Asterales</taxon>
        <taxon>Asteraceae</taxon>
        <taxon>Asteroideae</taxon>
        <taxon>Heliantheae alliance</taxon>
        <taxon>Heliantheae</taxon>
        <taxon>Helianthus</taxon>
    </lineage>
</organism>
<gene>
    <name evidence="1" type="ORF">HanXRQr2_Chr11g0471421</name>
</gene>
<reference evidence="1" key="1">
    <citation type="journal article" date="2017" name="Nature">
        <title>The sunflower genome provides insights into oil metabolism, flowering and Asterid evolution.</title>
        <authorList>
            <person name="Badouin H."/>
            <person name="Gouzy J."/>
            <person name="Grassa C.J."/>
            <person name="Murat F."/>
            <person name="Staton S.E."/>
            <person name="Cottret L."/>
            <person name="Lelandais-Briere C."/>
            <person name="Owens G.L."/>
            <person name="Carrere S."/>
            <person name="Mayjonade B."/>
            <person name="Legrand L."/>
            <person name="Gill N."/>
            <person name="Kane N.C."/>
            <person name="Bowers J.E."/>
            <person name="Hubner S."/>
            <person name="Bellec A."/>
            <person name="Berard A."/>
            <person name="Berges H."/>
            <person name="Blanchet N."/>
            <person name="Boniface M.C."/>
            <person name="Brunel D."/>
            <person name="Catrice O."/>
            <person name="Chaidir N."/>
            <person name="Claudel C."/>
            <person name="Donnadieu C."/>
            <person name="Faraut T."/>
            <person name="Fievet G."/>
            <person name="Helmstetter N."/>
            <person name="King M."/>
            <person name="Knapp S.J."/>
            <person name="Lai Z."/>
            <person name="Le Paslier M.C."/>
            <person name="Lippi Y."/>
            <person name="Lorenzon L."/>
            <person name="Mandel J.R."/>
            <person name="Marage G."/>
            <person name="Marchand G."/>
            <person name="Marquand E."/>
            <person name="Bret-Mestries E."/>
            <person name="Morien E."/>
            <person name="Nambeesan S."/>
            <person name="Nguyen T."/>
            <person name="Pegot-Espagnet P."/>
            <person name="Pouilly N."/>
            <person name="Raftis F."/>
            <person name="Sallet E."/>
            <person name="Schiex T."/>
            <person name="Thomas J."/>
            <person name="Vandecasteele C."/>
            <person name="Vares D."/>
            <person name="Vear F."/>
            <person name="Vautrin S."/>
            <person name="Crespi M."/>
            <person name="Mangin B."/>
            <person name="Burke J.M."/>
            <person name="Salse J."/>
            <person name="Munos S."/>
            <person name="Vincourt P."/>
            <person name="Rieseberg L.H."/>
            <person name="Langlade N.B."/>
        </authorList>
    </citation>
    <scope>NUCLEOTIDE SEQUENCE</scope>
    <source>
        <tissue evidence="1">Leaves</tissue>
    </source>
</reference>
<evidence type="ECO:0000313" key="1">
    <source>
        <dbReference type="EMBL" id="KAF5780395.1"/>
    </source>
</evidence>
<dbReference type="Proteomes" id="UP000215914">
    <property type="component" value="Unassembled WGS sequence"/>
</dbReference>
<proteinExistence type="predicted"/>
<sequence length="242" mass="27307">MMYSRCLFIEDSMVRLVTDPNADLFIEDFMFVGLKTLKYDPAGRISANMLWIILISIALTDHSSDAFALLFDYTVCMHSTSYVLILQVLCDYRAFVVNLYCIRKVSVDELLLQDDSSELNNMTMGVCKVVKLLLLQNLLLELGDLIKCQTQICQYRGQTSIPTCRWISRCVCSPYDAFFPFNAPFLSVCTQPVGSTAAIQSRAVNGCSWWRMESCQGPAPTFQLQLSGSTFPRKQQQFAMGA</sequence>